<dbReference type="GO" id="GO:0042157">
    <property type="term" value="P:lipoprotein metabolic process"/>
    <property type="evidence" value="ECO:0007669"/>
    <property type="project" value="InterPro"/>
</dbReference>
<feature type="transmembrane region" description="Helical" evidence="3">
    <location>
        <begin position="45"/>
        <end position="67"/>
    </location>
</feature>
<protein>
    <submittedName>
        <fullName evidence="4">Uncharacterized protein</fullName>
    </submittedName>
</protein>
<dbReference type="Pfam" id="PF05461">
    <property type="entry name" value="ApoL"/>
    <property type="match status" value="1"/>
</dbReference>
<dbReference type="InterPro" id="IPR008405">
    <property type="entry name" value="ApoL"/>
</dbReference>
<gene>
    <name evidence="4" type="ORF">SNE40_016114</name>
</gene>
<comment type="caution">
    <text evidence="4">The sequence shown here is derived from an EMBL/GenBank/DDBJ whole genome shotgun (WGS) entry which is preliminary data.</text>
</comment>
<keyword evidence="2" id="KW-0175">Coiled coil</keyword>
<keyword evidence="3" id="KW-0472">Membrane</keyword>
<keyword evidence="5" id="KW-1185">Reference proteome</keyword>
<evidence type="ECO:0000313" key="4">
    <source>
        <dbReference type="EMBL" id="KAK6172474.1"/>
    </source>
</evidence>
<evidence type="ECO:0000256" key="3">
    <source>
        <dbReference type="SAM" id="Phobius"/>
    </source>
</evidence>
<comment type="similarity">
    <text evidence="1">Belongs to the apolipoprotein L family.</text>
</comment>
<dbReference type="PANTHER" id="PTHR14096">
    <property type="entry name" value="APOLIPOPROTEIN L"/>
    <property type="match status" value="1"/>
</dbReference>
<dbReference type="PANTHER" id="PTHR14096:SF28">
    <property type="entry name" value="APOLIPOPROTEIN L, 1-RELATED"/>
    <property type="match status" value="1"/>
</dbReference>
<name>A0AAN8JDG1_PATCE</name>
<dbReference type="Proteomes" id="UP001347796">
    <property type="component" value="Unassembled WGS sequence"/>
</dbReference>
<evidence type="ECO:0000256" key="1">
    <source>
        <dbReference type="ARBA" id="ARBA00010090"/>
    </source>
</evidence>
<feature type="coiled-coil region" evidence="2">
    <location>
        <begin position="12"/>
        <end position="39"/>
    </location>
</feature>
<evidence type="ECO:0000313" key="5">
    <source>
        <dbReference type="Proteomes" id="UP001347796"/>
    </source>
</evidence>
<dbReference type="GO" id="GO:0008289">
    <property type="term" value="F:lipid binding"/>
    <property type="evidence" value="ECO:0007669"/>
    <property type="project" value="InterPro"/>
</dbReference>
<dbReference type="GO" id="GO:0016020">
    <property type="term" value="C:membrane"/>
    <property type="evidence" value="ECO:0007669"/>
    <property type="project" value="TreeGrafter"/>
</dbReference>
<dbReference type="AlphaFoldDB" id="A0AAN8JDG1"/>
<proteinExistence type="inferred from homology"/>
<feature type="transmembrane region" description="Helical" evidence="3">
    <location>
        <begin position="73"/>
        <end position="96"/>
    </location>
</feature>
<dbReference type="EMBL" id="JAZGQO010000011">
    <property type="protein sequence ID" value="KAK6172474.1"/>
    <property type="molecule type" value="Genomic_DNA"/>
</dbReference>
<keyword evidence="3" id="KW-1133">Transmembrane helix</keyword>
<keyword evidence="3" id="KW-0812">Transmembrane</keyword>
<dbReference type="GO" id="GO:0005576">
    <property type="term" value="C:extracellular region"/>
    <property type="evidence" value="ECO:0007669"/>
    <property type="project" value="InterPro"/>
</dbReference>
<accession>A0AAN8JDG1</accession>
<organism evidence="4 5">
    <name type="scientific">Patella caerulea</name>
    <name type="common">Rayed Mediterranean limpet</name>
    <dbReference type="NCBI Taxonomy" id="87958"/>
    <lineage>
        <taxon>Eukaryota</taxon>
        <taxon>Metazoa</taxon>
        <taxon>Spiralia</taxon>
        <taxon>Lophotrochozoa</taxon>
        <taxon>Mollusca</taxon>
        <taxon>Gastropoda</taxon>
        <taxon>Patellogastropoda</taxon>
        <taxon>Patelloidea</taxon>
        <taxon>Patellidae</taxon>
        <taxon>Patella</taxon>
    </lineage>
</organism>
<sequence length="234" mass="24461">MADTLQKVKNISKKLKTNRKKLVARLREIANELNKMENDVRISKVSGSVAGAVGSGLIIGGFAASFFTFGASLIVSAVGAGIGGAGAVTGAGASIARYAVTKNRRKEVAELLEKDDDLLEDLKSNIKIAFETGKLTWGASSAIYKMVQNAVSFVDDAADIGKAAVTGIIKGASKGLAIAGVVFTAITLPVDIYTVVSNSIEIHKGQEHEFAVKLNGLADDIEKSYELCDTLAGL</sequence>
<evidence type="ECO:0000256" key="2">
    <source>
        <dbReference type="SAM" id="Coils"/>
    </source>
</evidence>
<dbReference type="GO" id="GO:0006869">
    <property type="term" value="P:lipid transport"/>
    <property type="evidence" value="ECO:0007669"/>
    <property type="project" value="InterPro"/>
</dbReference>
<reference evidence="4 5" key="1">
    <citation type="submission" date="2024-01" db="EMBL/GenBank/DDBJ databases">
        <title>The genome of the rayed Mediterranean limpet Patella caerulea (Linnaeus, 1758).</title>
        <authorList>
            <person name="Anh-Thu Weber A."/>
            <person name="Halstead-Nussloch G."/>
        </authorList>
    </citation>
    <scope>NUCLEOTIDE SEQUENCE [LARGE SCALE GENOMIC DNA]</scope>
    <source>
        <strain evidence="4">AATW-2023a</strain>
        <tissue evidence="4">Whole specimen</tissue>
    </source>
</reference>